<dbReference type="GO" id="GO:0005737">
    <property type="term" value="C:cytoplasm"/>
    <property type="evidence" value="ECO:0007669"/>
    <property type="project" value="TreeGrafter"/>
</dbReference>
<feature type="region of interest" description="Disordered" evidence="1">
    <location>
        <begin position="180"/>
        <end position="199"/>
    </location>
</feature>
<dbReference type="AlphaFoldDB" id="A0A9P4GPP1"/>
<dbReference type="InterPro" id="IPR051176">
    <property type="entry name" value="Cent_Immune-Sig_Mod"/>
</dbReference>
<feature type="compositionally biased region" description="Pro residues" evidence="1">
    <location>
        <begin position="406"/>
        <end position="415"/>
    </location>
</feature>
<evidence type="ECO:0000313" key="3">
    <source>
        <dbReference type="EMBL" id="KAF1848920.1"/>
    </source>
</evidence>
<dbReference type="GeneID" id="63850325"/>
<feature type="compositionally biased region" description="Acidic residues" evidence="1">
    <location>
        <begin position="186"/>
        <end position="199"/>
    </location>
</feature>
<protein>
    <recommendedName>
        <fullName evidence="2">FHA domain-containing protein</fullName>
    </recommendedName>
</protein>
<dbReference type="EMBL" id="ML976615">
    <property type="protein sequence ID" value="KAF1848920.1"/>
    <property type="molecule type" value="Genomic_DNA"/>
</dbReference>
<dbReference type="PROSITE" id="PS50006">
    <property type="entry name" value="FHA_DOMAIN"/>
    <property type="match status" value="1"/>
</dbReference>
<dbReference type="SUPFAM" id="SSF49879">
    <property type="entry name" value="SMAD/FHA domain"/>
    <property type="match status" value="1"/>
</dbReference>
<dbReference type="Pfam" id="PF00498">
    <property type="entry name" value="FHA"/>
    <property type="match status" value="1"/>
</dbReference>
<dbReference type="RefSeq" id="XP_040791483.1">
    <property type="nucleotide sequence ID" value="XM_040933074.1"/>
</dbReference>
<feature type="region of interest" description="Disordered" evidence="1">
    <location>
        <begin position="254"/>
        <end position="317"/>
    </location>
</feature>
<evidence type="ECO:0000259" key="2">
    <source>
        <dbReference type="PROSITE" id="PS50006"/>
    </source>
</evidence>
<dbReference type="PANTHER" id="PTHR15715">
    <property type="entry name" value="CENTROSOMAL PROTEIN OF 170 KDA"/>
    <property type="match status" value="1"/>
</dbReference>
<evidence type="ECO:0000313" key="4">
    <source>
        <dbReference type="Proteomes" id="UP000800039"/>
    </source>
</evidence>
<feature type="region of interest" description="Disordered" evidence="1">
    <location>
        <begin position="344"/>
        <end position="452"/>
    </location>
</feature>
<feature type="domain" description="FHA" evidence="2">
    <location>
        <begin position="48"/>
        <end position="112"/>
    </location>
</feature>
<dbReference type="InterPro" id="IPR000253">
    <property type="entry name" value="FHA_dom"/>
</dbReference>
<keyword evidence="4" id="KW-1185">Reference proteome</keyword>
<dbReference type="Gene3D" id="2.60.200.20">
    <property type="match status" value="1"/>
</dbReference>
<accession>A0A9P4GPP1</accession>
<organism evidence="3 4">
    <name type="scientific">Cucurbitaria berberidis CBS 394.84</name>
    <dbReference type="NCBI Taxonomy" id="1168544"/>
    <lineage>
        <taxon>Eukaryota</taxon>
        <taxon>Fungi</taxon>
        <taxon>Dikarya</taxon>
        <taxon>Ascomycota</taxon>
        <taxon>Pezizomycotina</taxon>
        <taxon>Dothideomycetes</taxon>
        <taxon>Pleosporomycetidae</taxon>
        <taxon>Pleosporales</taxon>
        <taxon>Pleosporineae</taxon>
        <taxon>Cucurbitariaceae</taxon>
        <taxon>Cucurbitaria</taxon>
    </lineage>
</organism>
<evidence type="ECO:0000256" key="1">
    <source>
        <dbReference type="SAM" id="MobiDB-lite"/>
    </source>
</evidence>
<reference evidence="3" key="1">
    <citation type="submission" date="2020-01" db="EMBL/GenBank/DDBJ databases">
        <authorList>
            <consortium name="DOE Joint Genome Institute"/>
            <person name="Haridas S."/>
            <person name="Albert R."/>
            <person name="Binder M."/>
            <person name="Bloem J."/>
            <person name="Labutti K."/>
            <person name="Salamov A."/>
            <person name="Andreopoulos B."/>
            <person name="Baker S.E."/>
            <person name="Barry K."/>
            <person name="Bills G."/>
            <person name="Bluhm B.H."/>
            <person name="Cannon C."/>
            <person name="Castanera R."/>
            <person name="Culley D.E."/>
            <person name="Daum C."/>
            <person name="Ezra D."/>
            <person name="Gonzalez J.B."/>
            <person name="Henrissat B."/>
            <person name="Kuo A."/>
            <person name="Liang C."/>
            <person name="Lipzen A."/>
            <person name="Lutzoni F."/>
            <person name="Magnuson J."/>
            <person name="Mondo S."/>
            <person name="Nolan M."/>
            <person name="Ohm R."/>
            <person name="Pangilinan J."/>
            <person name="Park H.-J."/>
            <person name="Ramirez L."/>
            <person name="Alfaro M."/>
            <person name="Sun H."/>
            <person name="Tritt A."/>
            <person name="Yoshinaga Y."/>
            <person name="Zwiers L.-H."/>
            <person name="Turgeon B.G."/>
            <person name="Goodwin S.B."/>
            <person name="Spatafora J.W."/>
            <person name="Crous P.W."/>
            <person name="Grigoriev I.V."/>
        </authorList>
    </citation>
    <scope>NUCLEOTIDE SEQUENCE</scope>
    <source>
        <strain evidence="3">CBS 394.84</strain>
    </source>
</reference>
<comment type="caution">
    <text evidence="3">The sequence shown here is derived from an EMBL/GenBank/DDBJ whole genome shotgun (WGS) entry which is preliminary data.</text>
</comment>
<name>A0A9P4GPP1_9PLEO</name>
<sequence>MTDSEASPRSDMSQSSTDSLVFHIVLQDVNQYDTYESREFDLPLNATFPIGRASKNATKRELMPAPHNAFIDSPVISREHALLSAHASSGTPHVYITDQGSMHGTMVNGYALVPNTPKQLVPGDVLQFGIDVNRNEEYFVARKYTFESRLSRPFSMGFTVPDAESEDEELDLHGRRGSQLHPLMIDDSDAASEQSDDDQADTTMMLEVVTHHEEPAAATEAFCVYEEHPESAMRANVIEETYSDDEDGLVVYESQSEDEEPREGDFDSEAASVGSSEPEYNSSEREVQDSEDEEPVDDASSYKELSMTLPPTVQPRDLFNMQTTSNQAPGLPSFVVFNQQYDSNPFAASATPPLPPRPSAAKSPPWASTPFPGFGEHSENPPWYSDDTAAHQSYLGTNFGDRPSIFGPPPPPPTQEPVGTHHFGGTLSALQSADRMQTPPPMPTSDITTVSPLQPNRRTKVSIEEIVEEQPPTPTSVNSMKRKADVLEEDEVPVIQEQDVAVSTPVDTTATQAAVQAADQTAAIIAQRPKKQPRSVLGKVLNTAAYPLLGAAGAVVSFTLLSTLPDAFFGV</sequence>
<proteinExistence type="predicted"/>
<dbReference type="InterPro" id="IPR008984">
    <property type="entry name" value="SMAD_FHA_dom_sf"/>
</dbReference>
<dbReference type="SMART" id="SM00240">
    <property type="entry name" value="FHA"/>
    <property type="match status" value="1"/>
</dbReference>
<dbReference type="Proteomes" id="UP000800039">
    <property type="component" value="Unassembled WGS sequence"/>
</dbReference>
<dbReference type="PANTHER" id="PTHR15715:SF37">
    <property type="entry name" value="LD47843P"/>
    <property type="match status" value="1"/>
</dbReference>
<gene>
    <name evidence="3" type="ORF">K460DRAFT_364859</name>
</gene>
<dbReference type="OrthoDB" id="4096268at2759"/>
<feature type="compositionally biased region" description="Acidic residues" evidence="1">
    <location>
        <begin position="255"/>
        <end position="268"/>
    </location>
</feature>